<organism evidence="3 4">
    <name type="scientific">Onishia taeanensis</name>
    <dbReference type="NCBI Taxonomy" id="284577"/>
    <lineage>
        <taxon>Bacteria</taxon>
        <taxon>Pseudomonadati</taxon>
        <taxon>Pseudomonadota</taxon>
        <taxon>Gammaproteobacteria</taxon>
        <taxon>Oceanospirillales</taxon>
        <taxon>Halomonadaceae</taxon>
        <taxon>Onishia</taxon>
    </lineage>
</organism>
<evidence type="ECO:0000313" key="4">
    <source>
        <dbReference type="Proteomes" id="UP000198641"/>
    </source>
</evidence>
<dbReference type="CDD" id="cd00293">
    <property type="entry name" value="USP-like"/>
    <property type="match status" value="1"/>
</dbReference>
<dbReference type="RefSeq" id="WP_092528973.1">
    <property type="nucleotide sequence ID" value="NZ_FNCI01000023.1"/>
</dbReference>
<protein>
    <submittedName>
        <fullName evidence="3">Universal stress protein F</fullName>
    </submittedName>
</protein>
<dbReference type="PRINTS" id="PR01438">
    <property type="entry name" value="UNVRSLSTRESS"/>
</dbReference>
<dbReference type="AlphaFoldDB" id="A0A1G7VHR5"/>
<comment type="similarity">
    <text evidence="1">Belongs to the universal stress protein A family.</text>
</comment>
<dbReference type="InterPro" id="IPR014729">
    <property type="entry name" value="Rossmann-like_a/b/a_fold"/>
</dbReference>
<dbReference type="SUPFAM" id="SSF52402">
    <property type="entry name" value="Adenine nucleotide alpha hydrolases-like"/>
    <property type="match status" value="1"/>
</dbReference>
<evidence type="ECO:0000256" key="1">
    <source>
        <dbReference type="ARBA" id="ARBA00008791"/>
    </source>
</evidence>
<dbReference type="STRING" id="284577.SAMN05216571_1235"/>
<gene>
    <name evidence="3" type="ORF">SAMN05216571_1235</name>
</gene>
<dbReference type="PANTHER" id="PTHR46268">
    <property type="entry name" value="STRESS RESPONSE PROTEIN NHAX"/>
    <property type="match status" value="1"/>
</dbReference>
<keyword evidence="4" id="KW-1185">Reference proteome</keyword>
<evidence type="ECO:0000313" key="3">
    <source>
        <dbReference type="EMBL" id="SDG59366.1"/>
    </source>
</evidence>
<dbReference type="PANTHER" id="PTHR46268:SF6">
    <property type="entry name" value="UNIVERSAL STRESS PROTEIN UP12"/>
    <property type="match status" value="1"/>
</dbReference>
<dbReference type="Gene3D" id="3.40.50.620">
    <property type="entry name" value="HUPs"/>
    <property type="match status" value="1"/>
</dbReference>
<dbReference type="Proteomes" id="UP000198641">
    <property type="component" value="Unassembled WGS sequence"/>
</dbReference>
<dbReference type="InterPro" id="IPR006016">
    <property type="entry name" value="UspA"/>
</dbReference>
<proteinExistence type="inferred from homology"/>
<evidence type="ECO:0000259" key="2">
    <source>
        <dbReference type="Pfam" id="PF00582"/>
    </source>
</evidence>
<dbReference type="InterPro" id="IPR006015">
    <property type="entry name" value="Universal_stress_UspA"/>
</dbReference>
<reference evidence="3 4" key="1">
    <citation type="submission" date="2016-10" db="EMBL/GenBank/DDBJ databases">
        <authorList>
            <person name="de Groot N.N."/>
        </authorList>
    </citation>
    <scope>NUCLEOTIDE SEQUENCE [LARGE SCALE GENOMIC DNA]</scope>
    <source>
        <strain evidence="3 4">BH539</strain>
    </source>
</reference>
<name>A0A1G7VHR5_9GAMM</name>
<dbReference type="OrthoDB" id="9792500at2"/>
<dbReference type="Pfam" id="PF00582">
    <property type="entry name" value="Usp"/>
    <property type="match status" value="1"/>
</dbReference>
<accession>A0A1G7VHR5</accession>
<dbReference type="EMBL" id="FNCI01000023">
    <property type="protein sequence ID" value="SDG59366.1"/>
    <property type="molecule type" value="Genomic_DNA"/>
</dbReference>
<feature type="domain" description="UspA" evidence="2">
    <location>
        <begin position="1"/>
        <end position="141"/>
    </location>
</feature>
<sequence>MFNHILIPVDLAHQEQLARLQESARLLIDGAGSITLLYVDPITVHKEALMTQLGEDQYAEHQREAEAQLQSLSESLEVENVTMNVVTREGSAHDQILEYASEISADAILMMASRPGLTDYFIGSTAERVVRHADCSVFVIR</sequence>